<sequence>MSSSLGSYFPRYHRFFFFPTPSIFFCQKSEVLLGLFIESVNQEKQSIKVDIKTAVAATPGEQIRDHAPVRDIRWKAIDFGIRESIVVRVGQTFDIGNYKNDMEARETIDLKCQDLYKEWKSNLCTRYFAMKNKVADPKNHAPYSCKLEDWVFMIDNVWETKDWKLKEKRKKQNIAEKFEMAHRRHRHGGEWINDKAREHHAKLKAKLKEQSQPNVTNPSSERQISVDVLGKRSVYVKEYGSHMSTISSFNQPQEPDPEAALLQKKVFAVKAGVDPAQVQEVIDGCNSEAGTSDEEADAMGNSDELNTLDEEDDEASISVMLVLYLAMGVRLFRLACSQVVQAVVLSQLLEGSNMWEVIPRTLCGVDDALVRQGNAMESLNVF</sequence>
<dbReference type="AlphaFoldDB" id="A0A834HGW5"/>
<accession>A0A834HGW5</accession>
<comment type="caution">
    <text evidence="1">The sequence shown here is derived from an EMBL/GenBank/DDBJ whole genome shotgun (WGS) entry which is preliminary data.</text>
</comment>
<evidence type="ECO:0000313" key="1">
    <source>
        <dbReference type="EMBL" id="KAF7153682.1"/>
    </source>
</evidence>
<organism evidence="1 2">
    <name type="scientific">Rhododendron simsii</name>
    <name type="common">Sims's rhododendron</name>
    <dbReference type="NCBI Taxonomy" id="118357"/>
    <lineage>
        <taxon>Eukaryota</taxon>
        <taxon>Viridiplantae</taxon>
        <taxon>Streptophyta</taxon>
        <taxon>Embryophyta</taxon>
        <taxon>Tracheophyta</taxon>
        <taxon>Spermatophyta</taxon>
        <taxon>Magnoliopsida</taxon>
        <taxon>eudicotyledons</taxon>
        <taxon>Gunneridae</taxon>
        <taxon>Pentapetalae</taxon>
        <taxon>asterids</taxon>
        <taxon>Ericales</taxon>
        <taxon>Ericaceae</taxon>
        <taxon>Ericoideae</taxon>
        <taxon>Rhodoreae</taxon>
        <taxon>Rhododendron</taxon>
    </lineage>
</organism>
<dbReference type="Proteomes" id="UP000626092">
    <property type="component" value="Unassembled WGS sequence"/>
</dbReference>
<dbReference type="OrthoDB" id="1618311at2759"/>
<reference evidence="1" key="1">
    <citation type="submission" date="2019-11" db="EMBL/GenBank/DDBJ databases">
        <authorList>
            <person name="Liu Y."/>
            <person name="Hou J."/>
            <person name="Li T.-Q."/>
            <person name="Guan C.-H."/>
            <person name="Wu X."/>
            <person name="Wu H.-Z."/>
            <person name="Ling F."/>
            <person name="Zhang R."/>
            <person name="Shi X.-G."/>
            <person name="Ren J.-P."/>
            <person name="Chen E.-F."/>
            <person name="Sun J.-M."/>
        </authorList>
    </citation>
    <scope>NUCLEOTIDE SEQUENCE</scope>
    <source>
        <strain evidence="1">Adult_tree_wgs_1</strain>
        <tissue evidence="1">Leaves</tissue>
    </source>
</reference>
<keyword evidence="2" id="KW-1185">Reference proteome</keyword>
<evidence type="ECO:0008006" key="3">
    <source>
        <dbReference type="Google" id="ProtNLM"/>
    </source>
</evidence>
<protein>
    <recommendedName>
        <fullName evidence="3">Transposase</fullName>
    </recommendedName>
</protein>
<gene>
    <name evidence="1" type="ORF">RHSIM_Rhsim01G0102200</name>
</gene>
<dbReference type="EMBL" id="WJXA01000001">
    <property type="protein sequence ID" value="KAF7153682.1"/>
    <property type="molecule type" value="Genomic_DNA"/>
</dbReference>
<name>A0A834HGW5_RHOSS</name>
<proteinExistence type="predicted"/>
<evidence type="ECO:0000313" key="2">
    <source>
        <dbReference type="Proteomes" id="UP000626092"/>
    </source>
</evidence>